<proteinExistence type="inferred from homology"/>
<keyword evidence="2" id="KW-1133">Transmembrane helix</keyword>
<dbReference type="Pfam" id="PF13347">
    <property type="entry name" value="MFS_2"/>
    <property type="match status" value="1"/>
</dbReference>
<accession>A0ABT7DXG6</accession>
<sequence>MKTRQLAAYGALGLPLAFAALPLYVLVPDFYSRQLGLALPVIGSVLFFTRLLDTLQDPFLGLWVDRLAQRRQLASALKLAMLLLGAGFVTLWQAPGGSPHLATWLSLSLVTVYLGHSFLNIALMAWGSRLSPNPDDLARAAAWREGCALVGVILASLLPTVLLQWSSQGMAVFSGLFGLLLMAGVGMLLTQAPPWQISHAQQRPRWQLGWQDRAISRLLAAFFLNGLASAIAATLSLFFIADHLAAKPWSGLFLAIYFLAGAISLPGWVGLSRQIGAAASWRCAMTLALLAFAGVGMLGPGDLWAYGLICLFTGLALGADLALPPVLLAARLPASEPMAAWFGVWSLLAKLTLALAGLLLPLLSYLHYQPGVAGSTSALVWLYGGLPCLCKLLALGLMVERATDRQPRPAAAIAETGGTP</sequence>
<dbReference type="Proteomes" id="UP001172778">
    <property type="component" value="Unassembled WGS sequence"/>
</dbReference>
<organism evidence="3 4">
    <name type="scientific">Parachitinimonas caeni</name>
    <dbReference type="NCBI Taxonomy" id="3031301"/>
    <lineage>
        <taxon>Bacteria</taxon>
        <taxon>Pseudomonadati</taxon>
        <taxon>Pseudomonadota</taxon>
        <taxon>Betaproteobacteria</taxon>
        <taxon>Neisseriales</taxon>
        <taxon>Chitinibacteraceae</taxon>
        <taxon>Parachitinimonas</taxon>
    </lineage>
</organism>
<feature type="transmembrane region" description="Helical" evidence="2">
    <location>
        <begin position="171"/>
        <end position="193"/>
    </location>
</feature>
<feature type="transmembrane region" description="Helical" evidence="2">
    <location>
        <begin position="278"/>
        <end position="298"/>
    </location>
</feature>
<feature type="transmembrane region" description="Helical" evidence="2">
    <location>
        <begin position="104"/>
        <end position="126"/>
    </location>
</feature>
<dbReference type="PANTHER" id="PTHR11328">
    <property type="entry name" value="MAJOR FACILITATOR SUPERFAMILY DOMAIN-CONTAINING PROTEIN"/>
    <property type="match status" value="1"/>
</dbReference>
<feature type="transmembrane region" description="Helical" evidence="2">
    <location>
        <begin position="35"/>
        <end position="52"/>
    </location>
</feature>
<gene>
    <name evidence="3" type="ORF">PZA18_11790</name>
</gene>
<feature type="transmembrane region" description="Helical" evidence="2">
    <location>
        <begin position="378"/>
        <end position="399"/>
    </location>
</feature>
<dbReference type="EMBL" id="JARRAF010000012">
    <property type="protein sequence ID" value="MDK2124730.1"/>
    <property type="molecule type" value="Genomic_DNA"/>
</dbReference>
<comment type="similarity">
    <text evidence="1">Belongs to the sodium:galactoside symporter (TC 2.A.2) family.</text>
</comment>
<dbReference type="InterPro" id="IPR039672">
    <property type="entry name" value="MFS_2"/>
</dbReference>
<dbReference type="Gene3D" id="1.20.1250.20">
    <property type="entry name" value="MFS general substrate transporter like domains"/>
    <property type="match status" value="2"/>
</dbReference>
<dbReference type="PANTHER" id="PTHR11328:SF24">
    <property type="entry name" value="MAJOR FACILITATOR SUPERFAMILY (MFS) PROFILE DOMAIN-CONTAINING PROTEIN"/>
    <property type="match status" value="1"/>
</dbReference>
<evidence type="ECO:0000313" key="3">
    <source>
        <dbReference type="EMBL" id="MDK2124730.1"/>
    </source>
</evidence>
<evidence type="ECO:0000256" key="1">
    <source>
        <dbReference type="ARBA" id="ARBA00009617"/>
    </source>
</evidence>
<name>A0ABT7DXG6_9NEIS</name>
<evidence type="ECO:0000313" key="4">
    <source>
        <dbReference type="Proteomes" id="UP001172778"/>
    </source>
</evidence>
<keyword evidence="2" id="KW-0812">Transmembrane</keyword>
<comment type="caution">
    <text evidence="3">The sequence shown here is derived from an EMBL/GenBank/DDBJ whole genome shotgun (WGS) entry which is preliminary data.</text>
</comment>
<feature type="transmembrane region" description="Helical" evidence="2">
    <location>
        <begin position="214"/>
        <end position="240"/>
    </location>
</feature>
<feature type="transmembrane region" description="Helical" evidence="2">
    <location>
        <begin position="304"/>
        <end position="330"/>
    </location>
</feature>
<dbReference type="RefSeq" id="WP_284101044.1">
    <property type="nucleotide sequence ID" value="NZ_JARRAF010000012.1"/>
</dbReference>
<keyword evidence="4" id="KW-1185">Reference proteome</keyword>
<feature type="transmembrane region" description="Helical" evidence="2">
    <location>
        <begin position="342"/>
        <end position="366"/>
    </location>
</feature>
<reference evidence="3" key="1">
    <citation type="submission" date="2023-03" db="EMBL/GenBank/DDBJ databases">
        <title>Chitinimonas shenzhenensis gen. nov., sp. nov., a novel member of family Burkholderiaceae isolated from activated sludge collected in Shen Zhen, China.</title>
        <authorList>
            <person name="Wang X."/>
        </authorList>
    </citation>
    <scope>NUCLEOTIDE SEQUENCE</scope>
    <source>
        <strain evidence="3">DQS-5</strain>
    </source>
</reference>
<keyword evidence="2" id="KW-0472">Membrane</keyword>
<dbReference type="InterPro" id="IPR036259">
    <property type="entry name" value="MFS_trans_sf"/>
</dbReference>
<feature type="transmembrane region" description="Helical" evidence="2">
    <location>
        <begin position="252"/>
        <end position="271"/>
    </location>
</feature>
<dbReference type="SUPFAM" id="SSF103473">
    <property type="entry name" value="MFS general substrate transporter"/>
    <property type="match status" value="1"/>
</dbReference>
<feature type="transmembrane region" description="Helical" evidence="2">
    <location>
        <begin position="147"/>
        <end position="165"/>
    </location>
</feature>
<feature type="transmembrane region" description="Helical" evidence="2">
    <location>
        <begin position="73"/>
        <end position="92"/>
    </location>
</feature>
<protein>
    <submittedName>
        <fullName evidence="3">MFS transporter</fullName>
    </submittedName>
</protein>
<evidence type="ECO:0000256" key="2">
    <source>
        <dbReference type="SAM" id="Phobius"/>
    </source>
</evidence>